<dbReference type="PANTHER" id="PTHR47786:SF2">
    <property type="entry name" value="GLYCOSYL HYDROLASE FAMILY 13 CATALYTIC DOMAIN-CONTAINING PROTEIN"/>
    <property type="match status" value="1"/>
</dbReference>
<dbReference type="AlphaFoldDB" id="A0A2H0LUG9"/>
<evidence type="ECO:0000259" key="1">
    <source>
        <dbReference type="SMART" id="SM00642"/>
    </source>
</evidence>
<dbReference type="SMART" id="SM00642">
    <property type="entry name" value="Aamy"/>
    <property type="match status" value="1"/>
</dbReference>
<evidence type="ECO:0000313" key="3">
    <source>
        <dbReference type="Proteomes" id="UP000230859"/>
    </source>
</evidence>
<dbReference type="InterPro" id="IPR017853">
    <property type="entry name" value="GH"/>
</dbReference>
<dbReference type="SUPFAM" id="SSF51445">
    <property type="entry name" value="(Trans)glycosidases"/>
    <property type="match status" value="1"/>
</dbReference>
<dbReference type="EMBL" id="PCVY01000018">
    <property type="protein sequence ID" value="PIQ87145.1"/>
    <property type="molecule type" value="Genomic_DNA"/>
</dbReference>
<dbReference type="Proteomes" id="UP000230859">
    <property type="component" value="Unassembled WGS sequence"/>
</dbReference>
<accession>A0A2H0LUG9</accession>
<gene>
    <name evidence="2" type="ORF">COV74_01985</name>
</gene>
<dbReference type="CDD" id="cd11347">
    <property type="entry name" value="AmyAc_1"/>
    <property type="match status" value="1"/>
</dbReference>
<sequence length="546" mass="63629">MRVAAALSGLRQPSSSQFMWQKLRVRRSNKKRISTDKRKSSMAAVMSKHSFLYELNAYAFVKRLSKQYQKRLSLMTIPPKEWKSITSSGFDYLWLMGVWKRSPEAHRCALEVPEWRRGYNEALPDWNEGDIAGSPYAVYEYTIDSFLGEDGNLLEFKAFLNKLGVKLILDFVPNHFALDHPGSRTNPEAFVQGTAEDFKKYPDLFFETHKSRFFAHGRDPYFPAWPDTVQVNYFSDSFRDRTMRLLCQLSQIADGIRCDMAMLGLSRVFQNTWGSFLKEKMPEKEYWLEVITAVKKKNPEFIFIAEAYWDLEWELQQLGFDYTYDKRLYDRLLHASPQDVATHLRADISYQRKSVRFIENHDETRAVTAFGKERSYAAAVVVNTVPGLSMCHDGQQEGRRIKLPVQMATEPGEESDRETQEFYEILLKYATAEPIKNSVWNLHEVTSAWEHNESFRNILAWSWTHKTKAKLIVINYSSANSQGKICLPDNWLANSPVNFEDKLNGEVYTWDPLELKAQGLYVKLAPWKSHFFELRIPENKTIKKKD</sequence>
<evidence type="ECO:0000313" key="2">
    <source>
        <dbReference type="EMBL" id="PIQ87145.1"/>
    </source>
</evidence>
<protein>
    <recommendedName>
        <fullName evidence="1">Glycosyl hydrolase family 13 catalytic domain-containing protein</fullName>
    </recommendedName>
</protein>
<feature type="domain" description="Glycosyl hydrolase family 13 catalytic" evidence="1">
    <location>
        <begin position="114"/>
        <end position="433"/>
    </location>
</feature>
<reference evidence="2 3" key="1">
    <citation type="submission" date="2017-09" db="EMBL/GenBank/DDBJ databases">
        <title>Depth-based differentiation of microbial function through sediment-hosted aquifers and enrichment of novel symbionts in the deep terrestrial subsurface.</title>
        <authorList>
            <person name="Probst A.J."/>
            <person name="Ladd B."/>
            <person name="Jarett J.K."/>
            <person name="Geller-Mcgrath D.E."/>
            <person name="Sieber C.M."/>
            <person name="Emerson J.B."/>
            <person name="Anantharaman K."/>
            <person name="Thomas B.C."/>
            <person name="Malmstrom R."/>
            <person name="Stieglmeier M."/>
            <person name="Klingl A."/>
            <person name="Woyke T."/>
            <person name="Ryan C.M."/>
            <person name="Banfield J.F."/>
        </authorList>
    </citation>
    <scope>NUCLEOTIDE SEQUENCE [LARGE SCALE GENOMIC DNA]</scope>
    <source>
        <strain evidence="2">CG11_big_fil_rev_8_21_14_0_20_45_26</strain>
    </source>
</reference>
<dbReference type="Gene3D" id="3.20.20.80">
    <property type="entry name" value="Glycosidases"/>
    <property type="match status" value="1"/>
</dbReference>
<dbReference type="InterPro" id="IPR006047">
    <property type="entry name" value="GH13_cat_dom"/>
</dbReference>
<organism evidence="2 3">
    <name type="scientific">Candidatus Abzuiibacterium crystallinum</name>
    <dbReference type="NCBI Taxonomy" id="1974748"/>
    <lineage>
        <taxon>Bacteria</taxon>
        <taxon>Pseudomonadati</taxon>
        <taxon>Candidatus Omnitrophota</taxon>
        <taxon>Candidatus Abzuiibacterium</taxon>
    </lineage>
</organism>
<proteinExistence type="predicted"/>
<comment type="caution">
    <text evidence="2">The sequence shown here is derived from an EMBL/GenBank/DDBJ whole genome shotgun (WGS) entry which is preliminary data.</text>
</comment>
<dbReference type="GO" id="GO:0005975">
    <property type="term" value="P:carbohydrate metabolic process"/>
    <property type="evidence" value="ECO:0007669"/>
    <property type="project" value="InterPro"/>
</dbReference>
<dbReference type="PANTHER" id="PTHR47786">
    <property type="entry name" value="ALPHA-1,4-GLUCAN:MALTOSE-1-PHOSPHATE MALTOSYLTRANSFERASE"/>
    <property type="match status" value="1"/>
</dbReference>
<name>A0A2H0LUG9_9BACT</name>